<evidence type="ECO:0000313" key="3">
    <source>
        <dbReference type="EMBL" id="AZV42520.1"/>
    </source>
</evidence>
<accession>A0A3T0KQ46</accession>
<evidence type="ECO:0000313" key="4">
    <source>
        <dbReference type="Proteomes" id="UP000283095"/>
    </source>
</evidence>
<dbReference type="EMBL" id="CP026095">
    <property type="protein sequence ID" value="AZV42520.1"/>
    <property type="molecule type" value="Genomic_DNA"/>
</dbReference>
<evidence type="ECO:0000256" key="2">
    <source>
        <dbReference type="SAM" id="MobiDB-lite"/>
    </source>
</evidence>
<sequence>MMTKPNPDNRADNVEKLQTAIENTRENIQAANEAIECSSSADTEAIQAKNERRMESINSMEAEIEDEQAARKNGYKSSNQFQ</sequence>
<dbReference type="Pfam" id="PF19824">
    <property type="entry name" value="Tlp"/>
    <property type="match status" value="1"/>
</dbReference>
<comment type="induction">
    <text evidence="1">Expressed only in the forespore compartment of sporulating cells.</text>
</comment>
<dbReference type="AlphaFoldDB" id="A0A3T0KQ46"/>
<organism evidence="3 4">
    <name type="scientific">Peribacillus asahii</name>
    <dbReference type="NCBI Taxonomy" id="228899"/>
    <lineage>
        <taxon>Bacteria</taxon>
        <taxon>Bacillati</taxon>
        <taxon>Bacillota</taxon>
        <taxon>Bacilli</taxon>
        <taxon>Bacillales</taxon>
        <taxon>Bacillaceae</taxon>
        <taxon>Peribacillus</taxon>
    </lineage>
</organism>
<feature type="region of interest" description="Disordered" evidence="2">
    <location>
        <begin position="57"/>
        <end position="82"/>
    </location>
</feature>
<dbReference type="HAMAP" id="MF_01506">
    <property type="entry name" value="Tlp"/>
    <property type="match status" value="1"/>
</dbReference>
<comment type="subcellular location">
    <subcellularLocation>
        <location evidence="1">Spore core</location>
    </subcellularLocation>
</comment>
<gene>
    <name evidence="1 3" type="primary">tlp</name>
    <name evidence="3" type="ORF">BAOM_1911</name>
</gene>
<dbReference type="GO" id="GO:0030435">
    <property type="term" value="P:sporulation resulting in formation of a cellular spore"/>
    <property type="evidence" value="ECO:0007669"/>
    <property type="project" value="UniProtKB-KW"/>
</dbReference>
<keyword evidence="1" id="KW-0749">Sporulation</keyword>
<dbReference type="GO" id="GO:0030436">
    <property type="term" value="P:asexual sporulation"/>
    <property type="evidence" value="ECO:0007669"/>
    <property type="project" value="UniProtKB-UniRule"/>
</dbReference>
<dbReference type="KEGG" id="pasa:BAOM_1911"/>
<protein>
    <recommendedName>
        <fullName evidence="1">Small, acid-soluble spore protein Tlp</fullName>
    </recommendedName>
</protein>
<dbReference type="Proteomes" id="UP000283095">
    <property type="component" value="Chromosome"/>
</dbReference>
<proteinExistence type="evidence at transcript level"/>
<reference evidence="3 4" key="1">
    <citation type="submission" date="2018-01" db="EMBL/GenBank/DDBJ databases">
        <title>Bacillus asahii Genome sequencing and assembly.</title>
        <authorList>
            <person name="Jiang H."/>
            <person name="Feng Y."/>
            <person name="Zhao F."/>
            <person name="Lin X."/>
        </authorList>
    </citation>
    <scope>NUCLEOTIDE SEQUENCE [LARGE SCALE GENOMIC DNA]</scope>
    <source>
        <strain evidence="3 4">OM18</strain>
    </source>
</reference>
<name>A0A3T0KQ46_9BACI</name>
<dbReference type="NCBIfam" id="TIGR03090">
    <property type="entry name" value="SASP_tlp"/>
    <property type="match status" value="1"/>
</dbReference>
<evidence type="ECO:0000256" key="1">
    <source>
        <dbReference type="HAMAP-Rule" id="MF_01506"/>
    </source>
</evidence>
<dbReference type="InterPro" id="IPR017524">
    <property type="entry name" value="SASP_thioredoxin-like"/>
</dbReference>
<comment type="similarity">
    <text evidence="1">Belongs to the Tlp family.</text>
</comment>